<dbReference type="EC" id="3.5.1.14" evidence="1"/>
<keyword evidence="1" id="KW-0378">Hydrolase</keyword>
<organism evidence="1 2">
    <name type="scientific">Polyrhizophydium stewartii</name>
    <dbReference type="NCBI Taxonomy" id="2732419"/>
    <lineage>
        <taxon>Eukaryota</taxon>
        <taxon>Fungi</taxon>
        <taxon>Fungi incertae sedis</taxon>
        <taxon>Chytridiomycota</taxon>
        <taxon>Chytridiomycota incertae sedis</taxon>
        <taxon>Chytridiomycetes</taxon>
        <taxon>Rhizophydiales</taxon>
        <taxon>Rhizophydiales incertae sedis</taxon>
        <taxon>Polyrhizophydium</taxon>
    </lineage>
</organism>
<comment type="caution">
    <text evidence="1">The sequence shown here is derived from an EMBL/GenBank/DDBJ whole genome shotgun (WGS) entry which is preliminary data.</text>
</comment>
<dbReference type="EMBL" id="JADGIZ020000023">
    <property type="protein sequence ID" value="KAL2915549.1"/>
    <property type="molecule type" value="Genomic_DNA"/>
</dbReference>
<dbReference type="PANTHER" id="PTHR45892">
    <property type="entry name" value="AMINOACYLASE-1"/>
    <property type="match status" value="1"/>
</dbReference>
<dbReference type="InterPro" id="IPR052083">
    <property type="entry name" value="Aminoacylase-1_M20A"/>
</dbReference>
<dbReference type="GO" id="GO:0004046">
    <property type="term" value="F:aminoacylase activity"/>
    <property type="evidence" value="ECO:0007669"/>
    <property type="project" value="UniProtKB-EC"/>
</dbReference>
<keyword evidence="2" id="KW-1185">Reference proteome</keyword>
<accession>A0ABR4N7R4</accession>
<name>A0ABR4N7R4_9FUNG</name>
<dbReference type="PANTHER" id="PTHR45892:SF1">
    <property type="entry name" value="AMINOACYLASE-1"/>
    <property type="match status" value="1"/>
</dbReference>
<dbReference type="Proteomes" id="UP001527925">
    <property type="component" value="Unassembled WGS sequence"/>
</dbReference>
<evidence type="ECO:0000313" key="1">
    <source>
        <dbReference type="EMBL" id="KAL2915549.1"/>
    </source>
</evidence>
<evidence type="ECO:0000313" key="2">
    <source>
        <dbReference type="Proteomes" id="UP001527925"/>
    </source>
</evidence>
<reference evidence="1 2" key="1">
    <citation type="submission" date="2023-09" db="EMBL/GenBank/DDBJ databases">
        <title>Pangenome analysis of Batrachochytrium dendrobatidis and related Chytrids.</title>
        <authorList>
            <person name="Yacoub M.N."/>
            <person name="Stajich J.E."/>
            <person name="James T.Y."/>
        </authorList>
    </citation>
    <scope>NUCLEOTIDE SEQUENCE [LARGE SCALE GENOMIC DNA]</scope>
    <source>
        <strain evidence="1 2">JEL0888</strain>
    </source>
</reference>
<dbReference type="Gene3D" id="3.40.630.10">
    <property type="entry name" value="Zn peptidases"/>
    <property type="match status" value="1"/>
</dbReference>
<proteinExistence type="predicted"/>
<gene>
    <name evidence="1" type="primary">ACY1_2</name>
    <name evidence="1" type="ORF">HK105_204951</name>
</gene>
<sequence>MSAAEHIAVTRFREYLRIKTVHPNPDYASARTFLEAYAAELGLAFRAVEASGSPARACGLPAPP</sequence>
<protein>
    <submittedName>
        <fullName evidence="1">Adenylate cyclase</fullName>
        <ecNumber evidence="1">3.5.1.14</ecNumber>
    </submittedName>
</protein>